<keyword evidence="1" id="KW-0472">Membrane</keyword>
<organism evidence="2 3">
    <name type="scientific">Thiohalorhabdus denitrificans</name>
    <dbReference type="NCBI Taxonomy" id="381306"/>
    <lineage>
        <taxon>Bacteria</taxon>
        <taxon>Pseudomonadati</taxon>
        <taxon>Pseudomonadota</taxon>
        <taxon>Gammaproteobacteria</taxon>
        <taxon>Thiohalorhabdales</taxon>
        <taxon>Thiohalorhabdaceae</taxon>
        <taxon>Thiohalorhabdus</taxon>
    </lineage>
</organism>
<evidence type="ECO:0000256" key="1">
    <source>
        <dbReference type="SAM" id="Phobius"/>
    </source>
</evidence>
<evidence type="ECO:0000313" key="3">
    <source>
        <dbReference type="Proteomes" id="UP000183104"/>
    </source>
</evidence>
<accession>A0A1G5CIN6</accession>
<dbReference type="RefSeq" id="WP_231627383.1">
    <property type="nucleotide sequence ID" value="NZ_FMUN01000002.1"/>
</dbReference>
<dbReference type="AlphaFoldDB" id="A0A1G5CIN6"/>
<dbReference type="InterPro" id="IPR006747">
    <property type="entry name" value="DUF599"/>
</dbReference>
<sequence length="213" mass="23720">MASSLLLEGGLAALAFLLLAAYHLRLLRRVRRRPESTALGLADRVRDRWVEMVMTERRDILAVQTLRNWTMAATFLASTAMLIALGILSVAATSQRIVEVSRLLTFLEGATPRLTLVKLMVLAGVFLFAFFSFTLAIRYYNHAGYQLALPPDREPRLSPALVARGLNRGGLHYTLGMRAYYLAVPLALWLFGPELLLLAALLVLLALSRMDRP</sequence>
<feature type="transmembrane region" description="Helical" evidence="1">
    <location>
        <begin position="179"/>
        <end position="207"/>
    </location>
</feature>
<evidence type="ECO:0000313" key="2">
    <source>
        <dbReference type="EMBL" id="SCY02178.1"/>
    </source>
</evidence>
<keyword evidence="1" id="KW-1133">Transmembrane helix</keyword>
<dbReference type="EMBL" id="FMUN01000002">
    <property type="protein sequence ID" value="SCY02178.1"/>
    <property type="molecule type" value="Genomic_DNA"/>
</dbReference>
<dbReference type="Pfam" id="PF04654">
    <property type="entry name" value="DUF599"/>
    <property type="match status" value="1"/>
</dbReference>
<dbReference type="Proteomes" id="UP000183104">
    <property type="component" value="Unassembled WGS sequence"/>
</dbReference>
<feature type="transmembrane region" description="Helical" evidence="1">
    <location>
        <begin position="114"/>
        <end position="140"/>
    </location>
</feature>
<dbReference type="PANTHER" id="PTHR31168:SF1">
    <property type="entry name" value="DUF599 FAMILY PROTEIN"/>
    <property type="match status" value="1"/>
</dbReference>
<name>A0A1G5CIN6_9GAMM</name>
<keyword evidence="3" id="KW-1185">Reference proteome</keyword>
<feature type="transmembrane region" description="Helical" evidence="1">
    <location>
        <begin position="69"/>
        <end position="93"/>
    </location>
</feature>
<protein>
    <submittedName>
        <fullName evidence="2">Uncharacterized membrane protein</fullName>
    </submittedName>
</protein>
<gene>
    <name evidence="2" type="ORF">SAMN05661077_1073</name>
</gene>
<dbReference type="PANTHER" id="PTHR31168">
    <property type="entry name" value="OS02G0292800 PROTEIN"/>
    <property type="match status" value="1"/>
</dbReference>
<keyword evidence="1" id="KW-0812">Transmembrane</keyword>
<reference evidence="3" key="1">
    <citation type="submission" date="2016-10" db="EMBL/GenBank/DDBJ databases">
        <authorList>
            <person name="Varghese N."/>
        </authorList>
    </citation>
    <scope>NUCLEOTIDE SEQUENCE [LARGE SCALE GENOMIC DNA]</scope>
    <source>
        <strain evidence="3">HL 19</strain>
    </source>
</reference>
<proteinExistence type="predicted"/>